<evidence type="ECO:0000256" key="1">
    <source>
        <dbReference type="ARBA" id="ARBA00010641"/>
    </source>
</evidence>
<comment type="similarity">
    <text evidence="1 6">Belongs to the sigma-70 factor family. ECF subfamily.</text>
</comment>
<dbReference type="PANTHER" id="PTHR43133">
    <property type="entry name" value="RNA POLYMERASE ECF-TYPE SIGMA FACTO"/>
    <property type="match status" value="1"/>
</dbReference>
<evidence type="ECO:0000313" key="9">
    <source>
        <dbReference type="EMBL" id="MCV2890444.1"/>
    </source>
</evidence>
<keyword evidence="3 6" id="KW-0731">Sigma factor</keyword>
<dbReference type="Gene3D" id="1.10.1740.10">
    <property type="match status" value="1"/>
</dbReference>
<dbReference type="Pfam" id="PF04542">
    <property type="entry name" value="Sigma70_r2"/>
    <property type="match status" value="1"/>
</dbReference>
<dbReference type="InterPro" id="IPR014284">
    <property type="entry name" value="RNA_pol_sigma-70_dom"/>
</dbReference>
<name>A0ABT3AP38_9RHOB</name>
<dbReference type="InterPro" id="IPR000838">
    <property type="entry name" value="RNA_pol_sigma70_ECF_CS"/>
</dbReference>
<dbReference type="InterPro" id="IPR013249">
    <property type="entry name" value="RNA_pol_sigma70_r4_t2"/>
</dbReference>
<dbReference type="InterPro" id="IPR007627">
    <property type="entry name" value="RNA_pol_sigma70_r2"/>
</dbReference>
<dbReference type="RefSeq" id="WP_263830101.1">
    <property type="nucleotide sequence ID" value="NZ_JAOWLB010000017.1"/>
</dbReference>
<dbReference type="Pfam" id="PF08281">
    <property type="entry name" value="Sigma70_r4_2"/>
    <property type="match status" value="1"/>
</dbReference>
<dbReference type="CDD" id="cd06171">
    <property type="entry name" value="Sigma70_r4"/>
    <property type="match status" value="1"/>
</dbReference>
<keyword evidence="5 6" id="KW-0804">Transcription</keyword>
<keyword evidence="2 6" id="KW-0805">Transcription regulation</keyword>
<keyword evidence="10" id="KW-1185">Reference proteome</keyword>
<dbReference type="SUPFAM" id="SSF88946">
    <property type="entry name" value="Sigma2 domain of RNA polymerase sigma factors"/>
    <property type="match status" value="1"/>
</dbReference>
<dbReference type="PANTHER" id="PTHR43133:SF51">
    <property type="entry name" value="RNA POLYMERASE SIGMA FACTOR"/>
    <property type="match status" value="1"/>
</dbReference>
<dbReference type="InterPro" id="IPR013324">
    <property type="entry name" value="RNA_pol_sigma_r3/r4-like"/>
</dbReference>
<evidence type="ECO:0000256" key="4">
    <source>
        <dbReference type="ARBA" id="ARBA00023125"/>
    </source>
</evidence>
<dbReference type="InterPro" id="IPR039425">
    <property type="entry name" value="RNA_pol_sigma-70-like"/>
</dbReference>
<evidence type="ECO:0000256" key="6">
    <source>
        <dbReference type="RuleBase" id="RU000716"/>
    </source>
</evidence>
<accession>A0ABT3AP38</accession>
<sequence length="236" mass="26972">MSSRYRQKADELHPIIDRTTSEGDLVAAAVARSEPAVRELIRRNNPRLFRVARGIVSTDAEAEDVVQETYLAAFQRLDSFRGASAFSTWITRIAINNALMHQRRKYPLEEYDTVSESDDTSVLPFPGQLPETTESQLGRNQLRRILEEVVHGLPPELRLVFVLSETEGMTNKEIARDLELNPITVKTRLFRARRWLRTDLERRVKGGFDAIFPFDGVRCANMAERVVLDLSKQGFL</sequence>
<dbReference type="SUPFAM" id="SSF88659">
    <property type="entry name" value="Sigma3 and sigma4 domains of RNA polymerase sigma factors"/>
    <property type="match status" value="1"/>
</dbReference>
<dbReference type="InterPro" id="IPR013325">
    <property type="entry name" value="RNA_pol_sigma_r2"/>
</dbReference>
<evidence type="ECO:0000256" key="2">
    <source>
        <dbReference type="ARBA" id="ARBA00023015"/>
    </source>
</evidence>
<comment type="caution">
    <text evidence="9">The sequence shown here is derived from an EMBL/GenBank/DDBJ whole genome shotgun (WGS) entry which is preliminary data.</text>
</comment>
<dbReference type="Proteomes" id="UP001320899">
    <property type="component" value="Unassembled WGS sequence"/>
</dbReference>
<protein>
    <recommendedName>
        <fullName evidence="6">RNA polymerase sigma factor</fullName>
    </recommendedName>
</protein>
<proteinExistence type="inferred from homology"/>
<keyword evidence="4 6" id="KW-0238">DNA-binding</keyword>
<evidence type="ECO:0000313" key="10">
    <source>
        <dbReference type="Proteomes" id="UP001320899"/>
    </source>
</evidence>
<dbReference type="NCBIfam" id="TIGR02937">
    <property type="entry name" value="sigma70-ECF"/>
    <property type="match status" value="1"/>
</dbReference>
<organism evidence="9 10">
    <name type="scientific">Ruegeria aquimaris</name>
    <dbReference type="NCBI Taxonomy" id="2984333"/>
    <lineage>
        <taxon>Bacteria</taxon>
        <taxon>Pseudomonadati</taxon>
        <taxon>Pseudomonadota</taxon>
        <taxon>Alphaproteobacteria</taxon>
        <taxon>Rhodobacterales</taxon>
        <taxon>Roseobacteraceae</taxon>
        <taxon>Ruegeria</taxon>
    </lineage>
</organism>
<dbReference type="PROSITE" id="PS01063">
    <property type="entry name" value="SIGMA70_ECF"/>
    <property type="match status" value="1"/>
</dbReference>
<gene>
    <name evidence="9" type="ORF">OE747_19070</name>
</gene>
<dbReference type="InterPro" id="IPR036388">
    <property type="entry name" value="WH-like_DNA-bd_sf"/>
</dbReference>
<feature type="domain" description="RNA polymerase sigma factor 70 region 4 type 2" evidence="8">
    <location>
        <begin position="144"/>
        <end position="196"/>
    </location>
</feature>
<evidence type="ECO:0000259" key="7">
    <source>
        <dbReference type="Pfam" id="PF04542"/>
    </source>
</evidence>
<dbReference type="NCBIfam" id="NF008888">
    <property type="entry name" value="PRK11922.1"/>
    <property type="match status" value="1"/>
</dbReference>
<evidence type="ECO:0000256" key="5">
    <source>
        <dbReference type="ARBA" id="ARBA00023163"/>
    </source>
</evidence>
<dbReference type="Gene3D" id="1.10.10.10">
    <property type="entry name" value="Winged helix-like DNA-binding domain superfamily/Winged helix DNA-binding domain"/>
    <property type="match status" value="1"/>
</dbReference>
<evidence type="ECO:0000259" key="8">
    <source>
        <dbReference type="Pfam" id="PF08281"/>
    </source>
</evidence>
<evidence type="ECO:0000256" key="3">
    <source>
        <dbReference type="ARBA" id="ARBA00023082"/>
    </source>
</evidence>
<dbReference type="EMBL" id="JAOWLB010000017">
    <property type="protein sequence ID" value="MCV2890444.1"/>
    <property type="molecule type" value="Genomic_DNA"/>
</dbReference>
<feature type="domain" description="RNA polymerase sigma-70 region 2" evidence="7">
    <location>
        <begin position="40"/>
        <end position="105"/>
    </location>
</feature>
<reference evidence="9 10" key="1">
    <citation type="submission" date="2022-10" db="EMBL/GenBank/DDBJ databases">
        <title>Ruegeria sp. nov., isolated from ocean surface sediments.</title>
        <authorList>
            <person name="He W."/>
            <person name="Xue H.-P."/>
            <person name="Zhang D.-F."/>
        </authorList>
    </citation>
    <scope>NUCLEOTIDE SEQUENCE [LARGE SCALE GENOMIC DNA]</scope>
    <source>
        <strain evidence="9 10">XHP0148</strain>
    </source>
</reference>